<protein>
    <submittedName>
        <fullName evidence="2">LytTR family transcriptional regulator</fullName>
    </submittedName>
</protein>
<name>A0ABY6J5G6_9BACT</name>
<dbReference type="InterPro" id="IPR007492">
    <property type="entry name" value="LytTR_DNA-bd_dom"/>
</dbReference>
<dbReference type="PANTHER" id="PTHR37299">
    <property type="entry name" value="TRANSCRIPTIONAL REGULATOR-RELATED"/>
    <property type="match status" value="1"/>
</dbReference>
<dbReference type="Gene3D" id="2.40.50.1020">
    <property type="entry name" value="LytTr DNA-binding domain"/>
    <property type="match status" value="1"/>
</dbReference>
<organism evidence="2 3">
    <name type="scientific">Chitinophaga horti</name>
    <dbReference type="NCBI Taxonomy" id="2920382"/>
    <lineage>
        <taxon>Bacteria</taxon>
        <taxon>Pseudomonadati</taxon>
        <taxon>Bacteroidota</taxon>
        <taxon>Chitinophagia</taxon>
        <taxon>Chitinophagales</taxon>
        <taxon>Chitinophagaceae</taxon>
        <taxon>Chitinophaga</taxon>
    </lineage>
</organism>
<sequence length="134" mass="15548">MKHQLKSIHAVPPLEAIKIAHLPAPVFYLQRVLVDNGKRLVNLAIDAIIYLKADREYTWIHTADRTYLTAHGISYIEKKLDPALFIRIHRSYIVNLQHVKEIRRDHTRLVVTLPNNVEVAVSRNYMPALKQLIL</sequence>
<dbReference type="SMART" id="SM00850">
    <property type="entry name" value="LytTR"/>
    <property type="match status" value="1"/>
</dbReference>
<dbReference type="Proteomes" id="UP001162741">
    <property type="component" value="Chromosome"/>
</dbReference>
<dbReference type="InterPro" id="IPR046947">
    <property type="entry name" value="LytR-like"/>
</dbReference>
<keyword evidence="3" id="KW-1185">Reference proteome</keyword>
<proteinExistence type="predicted"/>
<dbReference type="Pfam" id="PF04397">
    <property type="entry name" value="LytTR"/>
    <property type="match status" value="1"/>
</dbReference>
<dbReference type="EMBL" id="CP107006">
    <property type="protein sequence ID" value="UYQ94925.1"/>
    <property type="molecule type" value="Genomic_DNA"/>
</dbReference>
<accession>A0ABY6J5G6</accession>
<dbReference type="RefSeq" id="WP_244838393.1">
    <property type="nucleotide sequence ID" value="NZ_CP107006.1"/>
</dbReference>
<evidence type="ECO:0000313" key="3">
    <source>
        <dbReference type="Proteomes" id="UP001162741"/>
    </source>
</evidence>
<evidence type="ECO:0000313" key="2">
    <source>
        <dbReference type="EMBL" id="UYQ94925.1"/>
    </source>
</evidence>
<dbReference type="PANTHER" id="PTHR37299:SF1">
    <property type="entry name" value="STAGE 0 SPORULATION PROTEIN A HOMOLOG"/>
    <property type="match status" value="1"/>
</dbReference>
<feature type="domain" description="HTH LytTR-type" evidence="1">
    <location>
        <begin position="37"/>
        <end position="134"/>
    </location>
</feature>
<evidence type="ECO:0000259" key="1">
    <source>
        <dbReference type="PROSITE" id="PS50930"/>
    </source>
</evidence>
<dbReference type="PROSITE" id="PS50930">
    <property type="entry name" value="HTH_LYTTR"/>
    <property type="match status" value="1"/>
</dbReference>
<reference evidence="2" key="1">
    <citation type="submission" date="2022-10" db="EMBL/GenBank/DDBJ databases">
        <title>Chitinophaga sp. nov., isolated from soil.</title>
        <authorList>
            <person name="Jeon C.O."/>
        </authorList>
    </citation>
    <scope>NUCLEOTIDE SEQUENCE</scope>
    <source>
        <strain evidence="2">R8</strain>
    </source>
</reference>
<gene>
    <name evidence="2" type="ORF">MKQ68_07440</name>
</gene>